<evidence type="ECO:0000313" key="7">
    <source>
        <dbReference type="Proteomes" id="UP000191931"/>
    </source>
</evidence>
<dbReference type="SUPFAM" id="SSF55120">
    <property type="entry name" value="Pseudouridine synthase"/>
    <property type="match status" value="1"/>
</dbReference>
<dbReference type="GO" id="GO:0003723">
    <property type="term" value="F:RNA binding"/>
    <property type="evidence" value="ECO:0007669"/>
    <property type="project" value="UniProtKB-KW"/>
</dbReference>
<dbReference type="InterPro" id="IPR006145">
    <property type="entry name" value="PsdUridine_synth_RsuA/RluA"/>
</dbReference>
<dbReference type="SMART" id="SM00363">
    <property type="entry name" value="S4"/>
    <property type="match status" value="1"/>
</dbReference>
<dbReference type="EMBL" id="FWEV01000149">
    <property type="protein sequence ID" value="SLM30587.1"/>
    <property type="molecule type" value="Genomic_DNA"/>
</dbReference>
<dbReference type="InterPro" id="IPR000748">
    <property type="entry name" value="PsdUridine_synth_RsuA/RluB/E/F"/>
</dbReference>
<dbReference type="PROSITE" id="PS50889">
    <property type="entry name" value="S4"/>
    <property type="match status" value="1"/>
</dbReference>
<reference evidence="6 7" key="1">
    <citation type="submission" date="2017-03" db="EMBL/GenBank/DDBJ databases">
        <authorList>
            <person name="Afonso C.L."/>
            <person name="Miller P.J."/>
            <person name="Scott M.A."/>
            <person name="Spackman E."/>
            <person name="Goraichik I."/>
            <person name="Dimitrov K.M."/>
            <person name="Suarez D.L."/>
            <person name="Swayne D.E."/>
        </authorList>
    </citation>
    <scope>NUCLEOTIDE SEQUENCE [LARGE SCALE GENOMIC DNA]</scope>
    <source>
        <strain evidence="6">PRJEB14757</strain>
    </source>
</reference>
<evidence type="ECO:0000256" key="3">
    <source>
        <dbReference type="PROSITE-ProRule" id="PRU00182"/>
    </source>
</evidence>
<dbReference type="Proteomes" id="UP000191931">
    <property type="component" value="Unassembled WGS sequence"/>
</dbReference>
<dbReference type="InterPro" id="IPR036986">
    <property type="entry name" value="S4_RNA-bd_sf"/>
</dbReference>
<dbReference type="CDD" id="cd00165">
    <property type="entry name" value="S4"/>
    <property type="match status" value="1"/>
</dbReference>
<organism evidence="6 7">
    <name type="scientific">Desulfamplus magnetovallimortis</name>
    <dbReference type="NCBI Taxonomy" id="1246637"/>
    <lineage>
        <taxon>Bacteria</taxon>
        <taxon>Pseudomonadati</taxon>
        <taxon>Thermodesulfobacteriota</taxon>
        <taxon>Desulfobacteria</taxon>
        <taxon>Desulfobacterales</taxon>
        <taxon>Desulfobacteraceae</taxon>
        <taxon>Desulfamplus</taxon>
    </lineage>
</organism>
<dbReference type="Pfam" id="PF00849">
    <property type="entry name" value="PseudoU_synth_2"/>
    <property type="match status" value="1"/>
</dbReference>
<proteinExistence type="inferred from homology"/>
<dbReference type="OrthoDB" id="9807213at2"/>
<dbReference type="RefSeq" id="WP_080808774.1">
    <property type="nucleotide sequence ID" value="NZ_LT828562.1"/>
</dbReference>
<dbReference type="EC" id="5.4.99.-" evidence="4"/>
<dbReference type="GO" id="GO:0000455">
    <property type="term" value="P:enzyme-directed rRNA pseudouridine synthesis"/>
    <property type="evidence" value="ECO:0007669"/>
    <property type="project" value="UniProtKB-ARBA"/>
</dbReference>
<dbReference type="InterPro" id="IPR018496">
    <property type="entry name" value="PsdUridine_synth_RsuA/RluB_CS"/>
</dbReference>
<dbReference type="Gene3D" id="3.30.70.580">
    <property type="entry name" value="Pseudouridine synthase I, catalytic domain, N-terminal subdomain"/>
    <property type="match status" value="1"/>
</dbReference>
<dbReference type="Gene3D" id="3.30.70.1560">
    <property type="entry name" value="Alpha-L RNA-binding motif"/>
    <property type="match status" value="1"/>
</dbReference>
<keyword evidence="2 4" id="KW-0413">Isomerase</keyword>
<dbReference type="InterPro" id="IPR002942">
    <property type="entry name" value="S4_RNA-bd"/>
</dbReference>
<name>A0A1W1HDL8_9BACT</name>
<dbReference type="AlphaFoldDB" id="A0A1W1HDL8"/>
<evidence type="ECO:0000256" key="2">
    <source>
        <dbReference type="ARBA" id="ARBA00023235"/>
    </source>
</evidence>
<evidence type="ECO:0000259" key="5">
    <source>
        <dbReference type="SMART" id="SM00363"/>
    </source>
</evidence>
<dbReference type="InterPro" id="IPR050343">
    <property type="entry name" value="RsuA_PseudoU_synthase"/>
</dbReference>
<dbReference type="FunFam" id="3.10.290.10:FF:000003">
    <property type="entry name" value="Pseudouridine synthase"/>
    <property type="match status" value="1"/>
</dbReference>
<dbReference type="PANTHER" id="PTHR47683">
    <property type="entry name" value="PSEUDOURIDINE SYNTHASE FAMILY PROTEIN-RELATED"/>
    <property type="match status" value="1"/>
</dbReference>
<dbReference type="Pfam" id="PF01479">
    <property type="entry name" value="S4"/>
    <property type="match status" value="1"/>
</dbReference>
<dbReference type="PROSITE" id="PS01149">
    <property type="entry name" value="PSI_RSU"/>
    <property type="match status" value="1"/>
</dbReference>
<dbReference type="InterPro" id="IPR020094">
    <property type="entry name" value="TruA/RsuA/RluB/E/F_N"/>
</dbReference>
<keyword evidence="7" id="KW-1185">Reference proteome</keyword>
<gene>
    <name evidence="6" type="primary">rluB</name>
    <name evidence="6" type="ORF">MTBBW1_2320003</name>
</gene>
<feature type="domain" description="RNA-binding S4" evidence="5">
    <location>
        <begin position="1"/>
        <end position="65"/>
    </location>
</feature>
<dbReference type="InterPro" id="IPR042092">
    <property type="entry name" value="PsdUridine_s_RsuA/RluB/E/F_cat"/>
</dbReference>
<protein>
    <recommendedName>
        <fullName evidence="4">Pseudouridine synthase</fullName>
        <ecNumber evidence="4">5.4.99.-</ecNumber>
    </recommendedName>
</protein>
<dbReference type="PANTHER" id="PTHR47683:SF2">
    <property type="entry name" value="RNA-BINDING S4 DOMAIN-CONTAINING PROTEIN"/>
    <property type="match status" value="1"/>
</dbReference>
<evidence type="ECO:0000256" key="1">
    <source>
        <dbReference type="ARBA" id="ARBA00008348"/>
    </source>
</evidence>
<dbReference type="InterPro" id="IPR020103">
    <property type="entry name" value="PsdUridine_synth_cat_dom_sf"/>
</dbReference>
<dbReference type="STRING" id="1246637.MTBBW1_2320003"/>
<dbReference type="NCBIfam" id="TIGR00093">
    <property type="entry name" value="pseudouridine synthase"/>
    <property type="match status" value="1"/>
</dbReference>
<comment type="similarity">
    <text evidence="1 4">Belongs to the pseudouridine synthase RsuA family.</text>
</comment>
<sequence length="228" mass="25660">MRLQKFLSRAGICSRRKGEEYISNGLVMVNGVTVTNPGTQVDIEKDQVSFKGEPVNLSLEKKNIYIALNKPVGIVTSCSHKGEKIVLDLIDIPDRIYPIGRLDKDSGGLLLLTDDGDLHNRLSHPSYNHEKEYIVTTSEPLSNGALDKMAKGVILDGKRTREAKVVKLSKYSFRIILKQGLNRQIRRMVQKTGNQVQSLTRIRMGNIRLKGIKEGEWRYLTDSEINAL</sequence>
<keyword evidence="3" id="KW-0694">RNA-binding</keyword>
<dbReference type="SUPFAM" id="SSF55174">
    <property type="entry name" value="Alpha-L RNA-binding motif"/>
    <property type="match status" value="1"/>
</dbReference>
<dbReference type="GO" id="GO:0120159">
    <property type="term" value="F:rRNA pseudouridine synthase activity"/>
    <property type="evidence" value="ECO:0007669"/>
    <property type="project" value="UniProtKB-ARBA"/>
</dbReference>
<dbReference type="Gene3D" id="3.10.290.10">
    <property type="entry name" value="RNA-binding S4 domain"/>
    <property type="match status" value="1"/>
</dbReference>
<evidence type="ECO:0000313" key="6">
    <source>
        <dbReference type="EMBL" id="SLM30587.1"/>
    </source>
</evidence>
<evidence type="ECO:0000256" key="4">
    <source>
        <dbReference type="RuleBase" id="RU003887"/>
    </source>
</evidence>
<accession>A0A1W1HDL8</accession>